<feature type="transmembrane region" description="Helical" evidence="9">
    <location>
        <begin position="172"/>
        <end position="188"/>
    </location>
</feature>
<dbReference type="EMBL" id="PGGS01000280">
    <property type="protein sequence ID" value="PNH05770.1"/>
    <property type="molecule type" value="Genomic_DNA"/>
</dbReference>
<keyword evidence="6" id="KW-0808">Transferase</keyword>
<keyword evidence="7" id="KW-0443">Lipid metabolism</keyword>
<keyword evidence="5" id="KW-0444">Lipid biosynthesis</keyword>
<dbReference type="Proteomes" id="UP000236333">
    <property type="component" value="Unassembled WGS sequence"/>
</dbReference>
<keyword evidence="6" id="KW-0548">Nucleotidyltransferase</keyword>
<dbReference type="GO" id="GO:0008654">
    <property type="term" value="P:phospholipid biosynthetic process"/>
    <property type="evidence" value="ECO:0007669"/>
    <property type="project" value="UniProtKB-KW"/>
</dbReference>
<keyword evidence="9" id="KW-0812">Transmembrane</keyword>
<evidence type="ECO:0000256" key="8">
    <source>
        <dbReference type="ARBA" id="ARBA00023264"/>
    </source>
</evidence>
<dbReference type="AlphaFoldDB" id="A0A2J7ZZS5"/>
<feature type="transmembrane region" description="Helical" evidence="9">
    <location>
        <begin position="147"/>
        <end position="165"/>
    </location>
</feature>
<evidence type="ECO:0000313" key="10">
    <source>
        <dbReference type="EMBL" id="PNH05770.1"/>
    </source>
</evidence>
<feature type="transmembrane region" description="Helical" evidence="9">
    <location>
        <begin position="92"/>
        <end position="122"/>
    </location>
</feature>
<dbReference type="PANTHER" id="PTHR47101">
    <property type="entry name" value="PHOSPHATIDATE CYTIDYLYLTRANSFERASE 5, CHLOROPLASTIC"/>
    <property type="match status" value="1"/>
</dbReference>
<dbReference type="EC" id="2.7.7.41" evidence="4"/>
<comment type="caution">
    <text evidence="10">The sequence shown here is derived from an EMBL/GenBank/DDBJ whole genome shotgun (WGS) entry which is preliminary data.</text>
</comment>
<protein>
    <recommendedName>
        <fullName evidence="4">phosphatidate cytidylyltransferase</fullName>
        <ecNumber evidence="4">2.7.7.41</ecNumber>
    </recommendedName>
</protein>
<gene>
    <name evidence="10" type="ORF">TSOC_007928</name>
</gene>
<comment type="pathway">
    <text evidence="3">Lipid metabolism.</text>
</comment>
<evidence type="ECO:0000256" key="5">
    <source>
        <dbReference type="ARBA" id="ARBA00022516"/>
    </source>
</evidence>
<name>A0A2J7ZZS5_9CHLO</name>
<keyword evidence="9" id="KW-0472">Membrane</keyword>
<organism evidence="10 11">
    <name type="scientific">Tetrabaena socialis</name>
    <dbReference type="NCBI Taxonomy" id="47790"/>
    <lineage>
        <taxon>Eukaryota</taxon>
        <taxon>Viridiplantae</taxon>
        <taxon>Chlorophyta</taxon>
        <taxon>core chlorophytes</taxon>
        <taxon>Chlorophyceae</taxon>
        <taxon>CS clade</taxon>
        <taxon>Chlamydomonadales</taxon>
        <taxon>Tetrabaenaceae</taxon>
        <taxon>Tetrabaena</taxon>
    </lineage>
</organism>
<keyword evidence="8" id="KW-1208">Phospholipid metabolism</keyword>
<keyword evidence="11" id="KW-1185">Reference proteome</keyword>
<dbReference type="GO" id="GO:0004605">
    <property type="term" value="F:phosphatidate cytidylyltransferase activity"/>
    <property type="evidence" value="ECO:0007669"/>
    <property type="project" value="UniProtKB-EC"/>
</dbReference>
<comment type="pathway">
    <text evidence="2">Phospholipid metabolism; CDP-diacylglycerol biosynthesis; CDP-diacylglycerol from sn-glycerol 3-phosphate: step 3/3.</text>
</comment>
<accession>A0A2J7ZZS5</accession>
<keyword evidence="7" id="KW-0594">Phospholipid biosynthesis</keyword>
<sequence>PLLLRRVSRIDSRAGPRPLEARSLAAAPLSRGTARLIRGRTSAGAAAGDAAVGGTPEVALPESEAGLADDPPPAPAPKKTRVQKAQEFANRVFFGLLLGLAGAVVILYGKLAMLALLVFVSYQASQEYFGFMTSKQMSKGMPPPPPLVSAATTVMCMGVTIFSHFNHGRSGTLLAVASFLLLVTQVVVNKRPKFAQLASSVFGLFYCGWLPSFWLKLRGLSMLAPDTPLAVRQRGRGAGAFARWGDREQGVAAES</sequence>
<comment type="catalytic activity">
    <reaction evidence="1">
        <text>a 1,2-diacyl-sn-glycero-3-phosphate + CTP + H(+) = a CDP-1,2-diacyl-sn-glycerol + diphosphate</text>
        <dbReference type="Rhea" id="RHEA:16229"/>
        <dbReference type="ChEBI" id="CHEBI:15378"/>
        <dbReference type="ChEBI" id="CHEBI:33019"/>
        <dbReference type="ChEBI" id="CHEBI:37563"/>
        <dbReference type="ChEBI" id="CHEBI:58332"/>
        <dbReference type="ChEBI" id="CHEBI:58608"/>
        <dbReference type="EC" id="2.7.7.41"/>
    </reaction>
</comment>
<evidence type="ECO:0000256" key="4">
    <source>
        <dbReference type="ARBA" id="ARBA00012487"/>
    </source>
</evidence>
<dbReference type="Pfam" id="PF01148">
    <property type="entry name" value="CTP_transf_1"/>
    <property type="match status" value="1"/>
</dbReference>
<evidence type="ECO:0000256" key="9">
    <source>
        <dbReference type="SAM" id="Phobius"/>
    </source>
</evidence>
<evidence type="ECO:0000313" key="11">
    <source>
        <dbReference type="Proteomes" id="UP000236333"/>
    </source>
</evidence>
<keyword evidence="9" id="KW-1133">Transmembrane helix</keyword>
<evidence type="ECO:0000256" key="6">
    <source>
        <dbReference type="ARBA" id="ARBA00022695"/>
    </source>
</evidence>
<evidence type="ECO:0000256" key="3">
    <source>
        <dbReference type="ARBA" id="ARBA00005189"/>
    </source>
</evidence>
<dbReference type="PANTHER" id="PTHR47101:SF1">
    <property type="entry name" value="PHOSPHATIDATE CYTIDYLYLTRANSFERASE 4, CHLOROPLASTIC"/>
    <property type="match status" value="1"/>
</dbReference>
<proteinExistence type="predicted"/>
<reference evidence="10 11" key="1">
    <citation type="journal article" date="2017" name="Mol. Biol. Evol.">
        <title>The 4-celled Tetrabaena socialis nuclear genome reveals the essential components for genetic control of cell number at the origin of multicellularity in the volvocine lineage.</title>
        <authorList>
            <person name="Featherston J."/>
            <person name="Arakaki Y."/>
            <person name="Hanschen E.R."/>
            <person name="Ferris P.J."/>
            <person name="Michod R.E."/>
            <person name="Olson B.J.S.C."/>
            <person name="Nozaki H."/>
            <person name="Durand P.M."/>
        </authorList>
    </citation>
    <scope>NUCLEOTIDE SEQUENCE [LARGE SCALE GENOMIC DNA]</scope>
    <source>
        <strain evidence="10 11">NIES-571</strain>
    </source>
</reference>
<feature type="transmembrane region" description="Helical" evidence="9">
    <location>
        <begin position="194"/>
        <end position="215"/>
    </location>
</feature>
<evidence type="ECO:0000256" key="7">
    <source>
        <dbReference type="ARBA" id="ARBA00023209"/>
    </source>
</evidence>
<evidence type="ECO:0000256" key="1">
    <source>
        <dbReference type="ARBA" id="ARBA00001698"/>
    </source>
</evidence>
<feature type="non-terminal residue" evidence="10">
    <location>
        <position position="1"/>
    </location>
</feature>
<evidence type="ECO:0000256" key="2">
    <source>
        <dbReference type="ARBA" id="ARBA00005119"/>
    </source>
</evidence>
<dbReference type="OrthoDB" id="10260889at2759"/>